<dbReference type="GO" id="GO:0005536">
    <property type="term" value="F:D-glucose binding"/>
    <property type="evidence" value="ECO:0007669"/>
    <property type="project" value="InterPro"/>
</dbReference>
<dbReference type="GO" id="GO:0005739">
    <property type="term" value="C:mitochondrion"/>
    <property type="evidence" value="ECO:0007669"/>
    <property type="project" value="TreeGrafter"/>
</dbReference>
<dbReference type="UniPathway" id="UPA00242"/>
<evidence type="ECO:0000256" key="10">
    <source>
        <dbReference type="ARBA" id="ARBA00022840"/>
    </source>
</evidence>
<dbReference type="GO" id="GO:0001678">
    <property type="term" value="P:intracellular glucose homeostasis"/>
    <property type="evidence" value="ECO:0007669"/>
    <property type="project" value="InterPro"/>
</dbReference>
<comment type="pathway">
    <text evidence="2">Carbohydrate degradation; glycolysis; D-glyceraldehyde 3-phosphate and glycerone phosphate from D-glucose: step 1/4.</text>
</comment>
<reference evidence="20" key="1">
    <citation type="submission" date="2020-11" db="EMBL/GenBank/DDBJ databases">
        <authorList>
            <person name="Tran Van P."/>
        </authorList>
    </citation>
    <scope>NUCLEOTIDE SEQUENCE</scope>
</reference>
<keyword evidence="21" id="KW-1185">Reference proteome</keyword>
<evidence type="ECO:0000259" key="17">
    <source>
        <dbReference type="Pfam" id="PF00349"/>
    </source>
</evidence>
<dbReference type="PANTHER" id="PTHR19443">
    <property type="entry name" value="HEXOKINASE"/>
    <property type="match status" value="1"/>
</dbReference>
<gene>
    <name evidence="20" type="ORF">OSB1V03_LOCUS842</name>
</gene>
<evidence type="ECO:0000256" key="15">
    <source>
        <dbReference type="ARBA" id="ARBA00050361"/>
    </source>
</evidence>
<keyword evidence="9" id="KW-0378">Hydrolase</keyword>
<dbReference type="EMBL" id="OC854785">
    <property type="protein sequence ID" value="CAD7620352.1"/>
    <property type="molecule type" value="Genomic_DNA"/>
</dbReference>
<dbReference type="GO" id="GO:0004563">
    <property type="term" value="F:beta-N-acetylhexosaminidase activity"/>
    <property type="evidence" value="ECO:0007669"/>
    <property type="project" value="UniProtKB-EC"/>
</dbReference>
<organism evidence="20">
    <name type="scientific">Medioppia subpectinata</name>
    <dbReference type="NCBI Taxonomy" id="1979941"/>
    <lineage>
        <taxon>Eukaryota</taxon>
        <taxon>Metazoa</taxon>
        <taxon>Ecdysozoa</taxon>
        <taxon>Arthropoda</taxon>
        <taxon>Chelicerata</taxon>
        <taxon>Arachnida</taxon>
        <taxon>Acari</taxon>
        <taxon>Acariformes</taxon>
        <taxon>Sarcoptiformes</taxon>
        <taxon>Oribatida</taxon>
        <taxon>Brachypylina</taxon>
        <taxon>Oppioidea</taxon>
        <taxon>Oppiidae</taxon>
        <taxon>Medioppia</taxon>
    </lineage>
</organism>
<sequence length="1083" mass="121586">MTSRVEECNENGVCFGFQIRFKATQKTLLFDPFCCRLFARFGRQTLQRKPLPAERESLSRTLPPITPFPPQIHRRPLLAERVVSSPPLSDHNRPFVPALRVVHLDLKGAPPLPRFYTHLFPLLAALGANALLVEYEDMVTIDTHISRHVTLSSPQFPFSGAVAGVRALNAYSEAEVRRLVAAAAEHGLEVIPLVQTFGHLEFALKVEEFAHLREVPPLPQALCPSNNASLPLVREMANQVMRLHPKARFLHIGCDEVFQLGVCAECRQRDRDRLFLQHGKLHAVAEHVVRAHGVIPIVWDDMLRQMSVDVIRESGLAALGVELMLWSYVKDIYRFIPSQQFQQFAQLFPRVWFASAFKGAFGETLTVPNARWHLDNNMAWLDVAREQRHLFAEIRGLVLTGWSRYDHLAALCELLPAAVPSLALSLIAITRGRFDAAHVSQHFDHVMRCPDGQRALSEDELDADSQLFRRASACEFAGADVFRLVESHAQVVKRVTDYLYDVTEHKAWLTLYNVRRNLSNPYRVDEGLQDFQSVYYSLQSLMRSSFNALTQVFHRETAFGKNNTETPSTHTSLRSSVRRMDRTERVSLSITNGTLNELFVGSEEGAVLAAKTASHSRRSRAPSFGPKVKLLKVEVATRELMLSNDQLERVSALLLQEFNEGLKRETNPIASVKMFPTFVRDVPNGKEKGRFLALDLGGTNFRVLLIELEGADFKMDNQIFAIPQHVMLGSGEQLFDHIADCLADFMRLRGLKDVKLPLGFTFSFPCRQEGLTRARLVQWTKGFACKGVEGQDVVELLRASIRKRGVEIDVMAVVNDTTGTLMSCAHKNRECRVGVIVGTGTNACYMESVPNAELFADEFAAPTDGVIVNTEWGAFGDNGVLDFVRTDWDDEVNTYSLNKGRQLFEKMISGMYMGEMVRSIVASLTRQGLLFEGKGSEKLFTPHCFQSAFVSWIESEPKGVFIQTRKAMAEMDLSHASEDDLFSVQMICERISTRAAHLVSAAIATVLNKMRRPFTVVGVDGSVYRYHPHFHDLMAAKTAELTDPAYRFEMMLSEDGSGRGAALVAAVAVRQIEELRAKGLIDY</sequence>
<evidence type="ECO:0000256" key="8">
    <source>
        <dbReference type="ARBA" id="ARBA00022777"/>
    </source>
</evidence>
<evidence type="ECO:0000256" key="2">
    <source>
        <dbReference type="ARBA" id="ARBA00004888"/>
    </source>
</evidence>
<dbReference type="OrthoDB" id="419537at2759"/>
<dbReference type="InterPro" id="IPR015883">
    <property type="entry name" value="Glyco_hydro_20_cat"/>
</dbReference>
<comment type="catalytic activity">
    <reaction evidence="1">
        <text>Hydrolysis of terminal non-reducing N-acetyl-D-hexosamine residues in N-acetyl-beta-D-hexosaminides.</text>
        <dbReference type="EC" id="3.2.1.52"/>
    </reaction>
</comment>
<dbReference type="GO" id="GO:0004340">
    <property type="term" value="F:glucokinase activity"/>
    <property type="evidence" value="ECO:0007669"/>
    <property type="project" value="TreeGrafter"/>
</dbReference>
<evidence type="ECO:0000259" key="19">
    <source>
        <dbReference type="Pfam" id="PF03727"/>
    </source>
</evidence>
<dbReference type="Pfam" id="PF00728">
    <property type="entry name" value="Glyco_hydro_20"/>
    <property type="match status" value="1"/>
</dbReference>
<dbReference type="SUPFAM" id="SSF53067">
    <property type="entry name" value="Actin-like ATPase domain"/>
    <property type="match status" value="2"/>
</dbReference>
<comment type="catalytic activity">
    <reaction evidence="12">
        <text>a D-hexose + ATP = a D-hexose 6-phosphate + ADP + H(+)</text>
        <dbReference type="Rhea" id="RHEA:22740"/>
        <dbReference type="ChEBI" id="CHEBI:4194"/>
        <dbReference type="ChEBI" id="CHEBI:15378"/>
        <dbReference type="ChEBI" id="CHEBI:30616"/>
        <dbReference type="ChEBI" id="CHEBI:229467"/>
        <dbReference type="ChEBI" id="CHEBI:456216"/>
        <dbReference type="EC" id="2.7.1.1"/>
    </reaction>
    <physiologicalReaction direction="left-to-right" evidence="12">
        <dbReference type="Rhea" id="RHEA:22741"/>
    </physiologicalReaction>
</comment>
<comment type="similarity">
    <text evidence="4">Belongs to the glycosyl hydrolase 20 family.</text>
</comment>
<dbReference type="EMBL" id="CAJPIZ010000210">
    <property type="protein sequence ID" value="CAG2100782.1"/>
    <property type="molecule type" value="Genomic_DNA"/>
</dbReference>
<evidence type="ECO:0008006" key="22">
    <source>
        <dbReference type="Google" id="ProtNLM"/>
    </source>
</evidence>
<evidence type="ECO:0000256" key="3">
    <source>
        <dbReference type="ARBA" id="ARBA00005028"/>
    </source>
</evidence>
<comment type="catalytic activity">
    <reaction evidence="13">
        <text>D-fructose + ATP = D-fructose 6-phosphate + ADP + H(+)</text>
        <dbReference type="Rhea" id="RHEA:16125"/>
        <dbReference type="ChEBI" id="CHEBI:15378"/>
        <dbReference type="ChEBI" id="CHEBI:30616"/>
        <dbReference type="ChEBI" id="CHEBI:37721"/>
        <dbReference type="ChEBI" id="CHEBI:61527"/>
        <dbReference type="ChEBI" id="CHEBI:456216"/>
        <dbReference type="EC" id="2.7.1.1"/>
    </reaction>
    <physiologicalReaction direction="left-to-right" evidence="13">
        <dbReference type="Rhea" id="RHEA:16126"/>
    </physiologicalReaction>
</comment>
<evidence type="ECO:0000256" key="16">
    <source>
        <dbReference type="ARBA" id="ARBA00059457"/>
    </source>
</evidence>
<evidence type="ECO:0000256" key="7">
    <source>
        <dbReference type="ARBA" id="ARBA00022741"/>
    </source>
</evidence>
<dbReference type="GO" id="GO:0005524">
    <property type="term" value="F:ATP binding"/>
    <property type="evidence" value="ECO:0007669"/>
    <property type="project" value="UniProtKB-KW"/>
</dbReference>
<keyword evidence="7" id="KW-0547">Nucleotide-binding</keyword>
<keyword evidence="8" id="KW-0418">Kinase</keyword>
<evidence type="ECO:0000256" key="5">
    <source>
        <dbReference type="ARBA" id="ARBA00009225"/>
    </source>
</evidence>
<comment type="catalytic activity">
    <reaction evidence="14">
        <text>D-glucose + ATP = D-glucose 6-phosphate + ADP + H(+)</text>
        <dbReference type="Rhea" id="RHEA:17825"/>
        <dbReference type="ChEBI" id="CHEBI:4167"/>
        <dbReference type="ChEBI" id="CHEBI:15378"/>
        <dbReference type="ChEBI" id="CHEBI:30616"/>
        <dbReference type="ChEBI" id="CHEBI:61548"/>
        <dbReference type="ChEBI" id="CHEBI:456216"/>
        <dbReference type="EC" id="2.7.1.1"/>
    </reaction>
    <physiologicalReaction direction="left-to-right" evidence="14">
        <dbReference type="Rhea" id="RHEA:17826"/>
    </physiologicalReaction>
</comment>
<dbReference type="Pfam" id="PF03727">
    <property type="entry name" value="Hexokinase_2"/>
    <property type="match status" value="1"/>
</dbReference>
<dbReference type="SUPFAM" id="SSF51445">
    <property type="entry name" value="(Trans)glycosidases"/>
    <property type="match status" value="1"/>
</dbReference>
<dbReference type="CDD" id="cd24019">
    <property type="entry name" value="ASKHA_NBD_HK_meta"/>
    <property type="match status" value="1"/>
</dbReference>
<evidence type="ECO:0000256" key="12">
    <source>
        <dbReference type="ARBA" id="ARBA00044613"/>
    </source>
</evidence>
<accession>A0A7R9KEQ0</accession>
<evidence type="ECO:0000256" key="11">
    <source>
        <dbReference type="ARBA" id="ARBA00023152"/>
    </source>
</evidence>
<dbReference type="GO" id="GO:0005829">
    <property type="term" value="C:cytosol"/>
    <property type="evidence" value="ECO:0007669"/>
    <property type="project" value="TreeGrafter"/>
</dbReference>
<dbReference type="FunFam" id="3.40.367.20:FF:000005">
    <property type="entry name" value="Phosphotransferase"/>
    <property type="match status" value="1"/>
</dbReference>
<evidence type="ECO:0000256" key="4">
    <source>
        <dbReference type="ARBA" id="ARBA00006285"/>
    </source>
</evidence>
<feature type="domain" description="Glycoside hydrolase family 20 catalytic" evidence="18">
    <location>
        <begin position="166"/>
        <end position="326"/>
    </location>
</feature>
<dbReference type="InterPro" id="IPR043129">
    <property type="entry name" value="ATPase_NBD"/>
</dbReference>
<dbReference type="PRINTS" id="PR00475">
    <property type="entry name" value="HEXOKINASE"/>
</dbReference>
<evidence type="ECO:0000256" key="14">
    <source>
        <dbReference type="ARBA" id="ARBA00048160"/>
    </source>
</evidence>
<dbReference type="AlphaFoldDB" id="A0A7R9KEQ0"/>
<keyword evidence="6" id="KW-0808">Transferase</keyword>
<dbReference type="InterPro" id="IPR001312">
    <property type="entry name" value="Hexokinase"/>
</dbReference>
<evidence type="ECO:0000256" key="13">
    <source>
        <dbReference type="ARBA" id="ARBA00047905"/>
    </source>
</evidence>
<dbReference type="InterPro" id="IPR022673">
    <property type="entry name" value="Hexokinase_C"/>
</dbReference>
<feature type="domain" description="Hexokinase N-terminal" evidence="17">
    <location>
        <begin position="635"/>
        <end position="825"/>
    </location>
</feature>
<dbReference type="GO" id="GO:0006096">
    <property type="term" value="P:glycolytic process"/>
    <property type="evidence" value="ECO:0007669"/>
    <property type="project" value="UniProtKB-UniPathway"/>
</dbReference>
<dbReference type="Proteomes" id="UP000759131">
    <property type="component" value="Unassembled WGS sequence"/>
</dbReference>
<dbReference type="InterPro" id="IPR019807">
    <property type="entry name" value="Hexokinase_BS"/>
</dbReference>
<comment type="function">
    <text evidence="16">Catalyzes the phosphorylation of various hexoses to hexose 6-phosphate.</text>
</comment>
<dbReference type="GO" id="GO:0008865">
    <property type="term" value="F:fructokinase activity"/>
    <property type="evidence" value="ECO:0007669"/>
    <property type="project" value="TreeGrafter"/>
</dbReference>
<comment type="pathway">
    <text evidence="3">Carbohydrate metabolism; hexose metabolism.</text>
</comment>
<dbReference type="Gene3D" id="3.30.420.40">
    <property type="match status" value="1"/>
</dbReference>
<evidence type="ECO:0000313" key="21">
    <source>
        <dbReference type="Proteomes" id="UP000759131"/>
    </source>
</evidence>
<dbReference type="Gene3D" id="3.40.367.20">
    <property type="match status" value="1"/>
</dbReference>
<dbReference type="GO" id="GO:0006006">
    <property type="term" value="P:glucose metabolic process"/>
    <property type="evidence" value="ECO:0007669"/>
    <property type="project" value="TreeGrafter"/>
</dbReference>
<proteinExistence type="inferred from homology"/>
<dbReference type="PROSITE" id="PS00378">
    <property type="entry name" value="HEXOKINASE_1"/>
    <property type="match status" value="1"/>
</dbReference>
<dbReference type="UniPathway" id="UPA00109">
    <property type="reaction ID" value="UER00180"/>
</dbReference>
<keyword evidence="11" id="KW-0324">Glycolysis</keyword>
<protein>
    <recommendedName>
        <fullName evidence="22">Hexokinase</fullName>
    </recommendedName>
</protein>
<evidence type="ECO:0000256" key="1">
    <source>
        <dbReference type="ARBA" id="ARBA00001231"/>
    </source>
</evidence>
<evidence type="ECO:0000256" key="9">
    <source>
        <dbReference type="ARBA" id="ARBA00022801"/>
    </source>
</evidence>
<dbReference type="InterPro" id="IPR017853">
    <property type="entry name" value="GH"/>
</dbReference>
<evidence type="ECO:0000259" key="18">
    <source>
        <dbReference type="Pfam" id="PF00728"/>
    </source>
</evidence>
<dbReference type="Gene3D" id="3.20.20.80">
    <property type="entry name" value="Glycosidases"/>
    <property type="match status" value="1"/>
</dbReference>
<dbReference type="InterPro" id="IPR022672">
    <property type="entry name" value="Hexokinase_N"/>
</dbReference>
<dbReference type="PROSITE" id="PS51748">
    <property type="entry name" value="HEXOKINASE_2"/>
    <property type="match status" value="1"/>
</dbReference>
<feature type="domain" description="Hexokinase C-terminal" evidence="19">
    <location>
        <begin position="832"/>
        <end position="1067"/>
    </location>
</feature>
<dbReference type="Pfam" id="PF00349">
    <property type="entry name" value="Hexokinase_1"/>
    <property type="match status" value="1"/>
</dbReference>
<keyword evidence="10" id="KW-0067">ATP-binding</keyword>
<dbReference type="PANTHER" id="PTHR19443:SF16">
    <property type="entry name" value="HEXOKINASE TYPE 1-RELATED"/>
    <property type="match status" value="1"/>
</dbReference>
<comment type="catalytic activity">
    <reaction evidence="15">
        <text>D-mannose + ATP = D-mannose 6-phosphate + ADP + H(+)</text>
        <dbReference type="Rhea" id="RHEA:11028"/>
        <dbReference type="ChEBI" id="CHEBI:4208"/>
        <dbReference type="ChEBI" id="CHEBI:15378"/>
        <dbReference type="ChEBI" id="CHEBI:30616"/>
        <dbReference type="ChEBI" id="CHEBI:58735"/>
        <dbReference type="ChEBI" id="CHEBI:456216"/>
        <dbReference type="EC" id="2.7.1.1"/>
    </reaction>
    <physiologicalReaction direction="left-to-right" evidence="15">
        <dbReference type="Rhea" id="RHEA:11029"/>
    </physiologicalReaction>
</comment>
<dbReference type="FunFam" id="3.30.420.40:FF:000095">
    <property type="entry name" value="Phosphotransferase"/>
    <property type="match status" value="1"/>
</dbReference>
<dbReference type="CDD" id="cd06565">
    <property type="entry name" value="GH20_GcnA-like"/>
    <property type="match status" value="1"/>
</dbReference>
<comment type="similarity">
    <text evidence="5">Belongs to the hexokinase family.</text>
</comment>
<name>A0A7R9KEQ0_9ACAR</name>
<evidence type="ECO:0000313" key="20">
    <source>
        <dbReference type="EMBL" id="CAD7620352.1"/>
    </source>
</evidence>
<evidence type="ECO:0000256" key="6">
    <source>
        <dbReference type="ARBA" id="ARBA00022679"/>
    </source>
</evidence>